<dbReference type="Pfam" id="PF06080">
    <property type="entry name" value="DUF938"/>
    <property type="match status" value="1"/>
</dbReference>
<organism evidence="1 2">
    <name type="scientific">Thalassomonas haliotis</name>
    <dbReference type="NCBI Taxonomy" id="485448"/>
    <lineage>
        <taxon>Bacteria</taxon>
        <taxon>Pseudomonadati</taxon>
        <taxon>Pseudomonadota</taxon>
        <taxon>Gammaproteobacteria</taxon>
        <taxon>Alteromonadales</taxon>
        <taxon>Colwelliaceae</taxon>
        <taxon>Thalassomonas</taxon>
    </lineage>
</organism>
<dbReference type="InterPro" id="IPR010342">
    <property type="entry name" value="DUF938"/>
</dbReference>
<dbReference type="PANTHER" id="PTHR20974:SF0">
    <property type="entry name" value="UPF0585 PROTEIN CG18661"/>
    <property type="match status" value="1"/>
</dbReference>
<dbReference type="SUPFAM" id="SSF53335">
    <property type="entry name" value="S-adenosyl-L-methionine-dependent methyltransferases"/>
    <property type="match status" value="1"/>
</dbReference>
<dbReference type="PANTHER" id="PTHR20974">
    <property type="entry name" value="UPF0585 PROTEIN CG18661"/>
    <property type="match status" value="1"/>
</dbReference>
<keyword evidence="2" id="KW-1185">Reference proteome</keyword>
<gene>
    <name evidence="1" type="ORF">H3N35_26160</name>
</gene>
<protein>
    <submittedName>
        <fullName evidence="1">DUF938 domain-containing protein</fullName>
    </submittedName>
</protein>
<reference evidence="1 2" key="1">
    <citation type="journal article" date="2022" name="Mar. Drugs">
        <title>Bioassay-Guided Fractionation Leads to the Detection of Cholic Acid Generated by the Rare Thalassomonas sp.</title>
        <authorList>
            <person name="Pheiffer F."/>
            <person name="Schneider Y.K."/>
            <person name="Hansen E.H."/>
            <person name="Andersen J.H."/>
            <person name="Isaksson J."/>
            <person name="Busche T."/>
            <person name="R C."/>
            <person name="Kalinowski J."/>
            <person name="Zyl L.V."/>
            <person name="Trindade M."/>
        </authorList>
    </citation>
    <scope>NUCLEOTIDE SEQUENCE [LARGE SCALE GENOMIC DNA]</scope>
    <source>
        <strain evidence="1 2">A5K-61T</strain>
    </source>
</reference>
<proteinExistence type="predicted"/>
<dbReference type="InterPro" id="IPR029063">
    <property type="entry name" value="SAM-dependent_MTases_sf"/>
</dbReference>
<dbReference type="RefSeq" id="WP_274051804.1">
    <property type="nucleotide sequence ID" value="NZ_CP059693.1"/>
</dbReference>
<sequence>MLNFSPSCERNQGYILTELEQLFAPVSRVLELGSLSGQHALHFASGLPHLSWQPSDLMENLPALRENIQQGGVENCLSPIALDVTFAGDWPEKQYSGIFTANTLHIMSWPSVVQMFEHLPKVCLPDALLTVYGPFKYQGAYTSDSNASFQQWLQDRDPLSGIRDFEAVDRLARQQGFELISDIRMPANNQLISWQKLG</sequence>
<dbReference type="Gene3D" id="3.40.50.150">
    <property type="entry name" value="Vaccinia Virus protein VP39"/>
    <property type="match status" value="1"/>
</dbReference>
<dbReference type="EMBL" id="CP059693">
    <property type="protein sequence ID" value="WDE11641.1"/>
    <property type="molecule type" value="Genomic_DNA"/>
</dbReference>
<dbReference type="Proteomes" id="UP001215231">
    <property type="component" value="Chromosome"/>
</dbReference>
<name>A0ABY7VDL5_9GAMM</name>
<evidence type="ECO:0000313" key="2">
    <source>
        <dbReference type="Proteomes" id="UP001215231"/>
    </source>
</evidence>
<accession>A0ABY7VDL5</accession>
<evidence type="ECO:0000313" key="1">
    <source>
        <dbReference type="EMBL" id="WDE11641.1"/>
    </source>
</evidence>